<reference evidence="3" key="1">
    <citation type="submission" date="2023-03" db="EMBL/GenBank/DDBJ databases">
        <title>Massive genome expansion in bonnet fungi (Mycena s.s.) driven by repeated elements and novel gene families across ecological guilds.</title>
        <authorList>
            <consortium name="Lawrence Berkeley National Laboratory"/>
            <person name="Harder C.B."/>
            <person name="Miyauchi S."/>
            <person name="Viragh M."/>
            <person name="Kuo A."/>
            <person name="Thoen E."/>
            <person name="Andreopoulos B."/>
            <person name="Lu D."/>
            <person name="Skrede I."/>
            <person name="Drula E."/>
            <person name="Henrissat B."/>
            <person name="Morin E."/>
            <person name="Kohler A."/>
            <person name="Barry K."/>
            <person name="LaButti K."/>
            <person name="Morin E."/>
            <person name="Salamov A."/>
            <person name="Lipzen A."/>
            <person name="Mereny Z."/>
            <person name="Hegedus B."/>
            <person name="Baldrian P."/>
            <person name="Stursova M."/>
            <person name="Weitz H."/>
            <person name="Taylor A."/>
            <person name="Grigoriev I.V."/>
            <person name="Nagy L.G."/>
            <person name="Martin F."/>
            <person name="Kauserud H."/>
        </authorList>
    </citation>
    <scope>NUCLEOTIDE SEQUENCE</scope>
    <source>
        <strain evidence="3">CBHHK200</strain>
    </source>
</reference>
<feature type="region of interest" description="Disordered" evidence="1">
    <location>
        <begin position="152"/>
        <end position="201"/>
    </location>
</feature>
<dbReference type="Pfam" id="PF14474">
    <property type="entry name" value="RTC4"/>
    <property type="match status" value="1"/>
</dbReference>
<dbReference type="EMBL" id="JARJCM010000178">
    <property type="protein sequence ID" value="KAJ7023955.1"/>
    <property type="molecule type" value="Genomic_DNA"/>
</dbReference>
<proteinExistence type="predicted"/>
<evidence type="ECO:0000313" key="3">
    <source>
        <dbReference type="EMBL" id="KAJ7023955.1"/>
    </source>
</evidence>
<organism evidence="3 4">
    <name type="scientific">Mycena alexandri</name>
    <dbReference type="NCBI Taxonomy" id="1745969"/>
    <lineage>
        <taxon>Eukaryota</taxon>
        <taxon>Fungi</taxon>
        <taxon>Dikarya</taxon>
        <taxon>Basidiomycota</taxon>
        <taxon>Agaricomycotina</taxon>
        <taxon>Agaricomycetes</taxon>
        <taxon>Agaricomycetidae</taxon>
        <taxon>Agaricales</taxon>
        <taxon>Marasmiineae</taxon>
        <taxon>Mycenaceae</taxon>
        <taxon>Mycena</taxon>
    </lineage>
</organism>
<sequence>MEVDEPVFDVDDNLNEDADGVENELFATLSSLTDTPHNWDKYDDDSNLISLNKFTKFILIPPIAASLIADDLEIDVNQAIKVLEASEQYGLLFNGDPPEKIDILECPIYSQQAPPRLLPKLKLLLSDTALLEPFLKTASFQPRKQKMITLADYSPLSPPKAKGGAEADSGGGETKGQEAAGGGETEVHEEADGGGGGERADVVEVSSGIIPIPPHPSVITLS</sequence>
<protein>
    <recommendedName>
        <fullName evidence="2">Restriction of telomere capping protein 4 C-terminal domain-containing protein</fullName>
    </recommendedName>
</protein>
<name>A0AAD6SAJ9_9AGAR</name>
<gene>
    <name evidence="3" type="ORF">C8F04DRAFT_1303559</name>
</gene>
<dbReference type="AlphaFoldDB" id="A0AAD6SAJ9"/>
<evidence type="ECO:0000313" key="4">
    <source>
        <dbReference type="Proteomes" id="UP001218188"/>
    </source>
</evidence>
<evidence type="ECO:0000256" key="1">
    <source>
        <dbReference type="SAM" id="MobiDB-lite"/>
    </source>
</evidence>
<feature type="compositionally biased region" description="Gly residues" evidence="1">
    <location>
        <begin position="169"/>
        <end position="184"/>
    </location>
</feature>
<feature type="domain" description="Restriction of telomere capping protein 4 C-terminal" evidence="2">
    <location>
        <begin position="48"/>
        <end position="93"/>
    </location>
</feature>
<accession>A0AAD6SAJ9</accession>
<keyword evidence="4" id="KW-1185">Reference proteome</keyword>
<comment type="caution">
    <text evidence="3">The sequence shown here is derived from an EMBL/GenBank/DDBJ whole genome shotgun (WGS) entry which is preliminary data.</text>
</comment>
<dbReference type="InterPro" id="IPR028094">
    <property type="entry name" value="RTC4_C"/>
</dbReference>
<dbReference type="Proteomes" id="UP001218188">
    <property type="component" value="Unassembled WGS sequence"/>
</dbReference>
<evidence type="ECO:0000259" key="2">
    <source>
        <dbReference type="Pfam" id="PF14474"/>
    </source>
</evidence>